<protein>
    <submittedName>
        <fullName evidence="1">Uncharacterized protein</fullName>
    </submittedName>
</protein>
<proteinExistence type="predicted"/>
<gene>
    <name evidence="1" type="ORF">SAMN05216282_12511</name>
</gene>
<dbReference type="EMBL" id="FNFU01000025">
    <property type="protein sequence ID" value="SDL06047.1"/>
    <property type="molecule type" value="Genomic_DNA"/>
</dbReference>
<dbReference type="AlphaFoldDB" id="A0A1G9GZF7"/>
<name>A0A1G9GZF7_9MICO</name>
<reference evidence="1 2" key="1">
    <citation type="submission" date="2016-10" db="EMBL/GenBank/DDBJ databases">
        <authorList>
            <person name="de Groot N.N."/>
        </authorList>
    </citation>
    <scope>NUCLEOTIDE SEQUENCE [LARGE SCALE GENOMIC DNA]</scope>
    <source>
        <strain evidence="1 2">CGMCC 1.5382</strain>
    </source>
</reference>
<organism evidence="1 2">
    <name type="scientific">Cryobacterium psychrotolerans</name>
    <dbReference type="NCBI Taxonomy" id="386301"/>
    <lineage>
        <taxon>Bacteria</taxon>
        <taxon>Bacillati</taxon>
        <taxon>Actinomycetota</taxon>
        <taxon>Actinomycetes</taxon>
        <taxon>Micrococcales</taxon>
        <taxon>Microbacteriaceae</taxon>
        <taxon>Cryobacterium</taxon>
    </lineage>
</organism>
<sequence length="85" mass="9217">MSIVALAVDPRDSSWSVDRPIYRVYFFGTAGASDEWRLDGADSVHQIIEWADANASGRDYVVYVEVGGTPSRGLVSLVGLDPSAR</sequence>
<dbReference type="STRING" id="386301.SAMN05216282_12511"/>
<dbReference type="Proteomes" id="UP000198701">
    <property type="component" value="Unassembled WGS sequence"/>
</dbReference>
<accession>A0A1G9GZF7</accession>
<evidence type="ECO:0000313" key="2">
    <source>
        <dbReference type="Proteomes" id="UP000198701"/>
    </source>
</evidence>
<evidence type="ECO:0000313" key="1">
    <source>
        <dbReference type="EMBL" id="SDL06047.1"/>
    </source>
</evidence>
<keyword evidence="2" id="KW-1185">Reference proteome</keyword>